<dbReference type="SUPFAM" id="SSF82771">
    <property type="entry name" value="GIY-YIG endonuclease"/>
    <property type="match status" value="1"/>
</dbReference>
<comment type="caution">
    <text evidence="2">The sequence shown here is derived from an EMBL/GenBank/DDBJ whole genome shotgun (WGS) entry which is preliminary data.</text>
</comment>
<name>A0A9D3T7W8_MEGAT</name>
<dbReference type="EMBL" id="JAFDVH010000013">
    <property type="protein sequence ID" value="KAG7465982.1"/>
    <property type="molecule type" value="Genomic_DNA"/>
</dbReference>
<dbReference type="Pfam" id="PF01541">
    <property type="entry name" value="GIY-YIG"/>
    <property type="match status" value="1"/>
</dbReference>
<dbReference type="InterPro" id="IPR045063">
    <property type="entry name" value="Dynamin_N"/>
</dbReference>
<keyword evidence="3" id="KW-1185">Reference proteome</keyword>
<accession>A0A9D3T7W8</accession>
<proteinExistence type="predicted"/>
<dbReference type="PROSITE" id="PS50164">
    <property type="entry name" value="GIY_YIG"/>
    <property type="match status" value="1"/>
</dbReference>
<reference evidence="2" key="1">
    <citation type="submission" date="2021-01" db="EMBL/GenBank/DDBJ databases">
        <authorList>
            <person name="Zahm M."/>
            <person name="Roques C."/>
            <person name="Cabau C."/>
            <person name="Klopp C."/>
            <person name="Donnadieu C."/>
            <person name="Jouanno E."/>
            <person name="Lampietro C."/>
            <person name="Louis A."/>
            <person name="Herpin A."/>
            <person name="Echchiki A."/>
            <person name="Berthelot C."/>
            <person name="Parey E."/>
            <person name="Roest-Crollius H."/>
            <person name="Braasch I."/>
            <person name="Postlethwait J."/>
            <person name="Bobe J."/>
            <person name="Montfort J."/>
            <person name="Bouchez O."/>
            <person name="Begum T."/>
            <person name="Mejri S."/>
            <person name="Adams A."/>
            <person name="Chen W.-J."/>
            <person name="Guiguen Y."/>
        </authorList>
    </citation>
    <scope>NUCLEOTIDE SEQUENCE</scope>
    <source>
        <strain evidence="2">YG-15Mar2019-1</strain>
        <tissue evidence="2">Brain</tissue>
    </source>
</reference>
<dbReference type="AlphaFoldDB" id="A0A9D3T7W8"/>
<dbReference type="InterPro" id="IPR035901">
    <property type="entry name" value="GIY-YIG_endonuc_sf"/>
</dbReference>
<dbReference type="SUPFAM" id="SSF52540">
    <property type="entry name" value="P-loop containing nucleoside triphosphate hydrolases"/>
    <property type="match status" value="1"/>
</dbReference>
<gene>
    <name evidence="2" type="ORF">MATL_G00159990</name>
</gene>
<dbReference type="InterPro" id="IPR000305">
    <property type="entry name" value="GIY-YIG_endonuc"/>
</dbReference>
<sequence length="966" mass="110858">MSEAGPSTQRIDAVAFAVQCGGASPGTYACTFEKCNCCQYMQKGINQFQSTVTRKSYKINAVLTCKTSSLIYIIECKKCPMQYVGRTSSSLKKRLSKHKTSIVKKEFRPISDHFNSAGHSLEDLTIFPIEQVINPKTLAEKETYWIRELRTMEHGINLVPYKCARQVEQNDDQEIPMGPDERIHEEPFISKRKLCDEADPEIPKKKRKKRKKRCTVFSYETEQLLQTYEDALEDGRQAASQIYNKLMEVSCMTTESKTFLEQLKEKASVLKEQSPDKKIYIGLFGKTGAGKSSLINAILNENQLLPSGGLYACTSVFVHVQANTESNKYKADIEFISKEDWEAELRFLLEILPDTNENDWNDMAQGNDKDDDLQTMARDKITAIYGEDGLQRSYSELVGAKRFPEIPDKCRKTLSFDSTKELSKTIGCYIRSDKKKEQQFWPLVKRVTISVPNCPALLDRIVLVDLPGAGDANKHRDEMWKECLSQCSSVWIVNDINRALSEKVANEIFENTLRTIAGGGECHNITFICTKTDVVNPEEIKENYNITDSDLEISESEDSPDYENKEKQACIMFRNERAKDEISTQHKEKAKKLLLGDEVDSDFFDVFTVSADEFKRIKQGKSSVLKFRETEIPSLMEHIKTLYVRHSLKQVKDYVSDVSGIVSYLNFSKDAKDAKNRSTQSQEFDRLLKELNKEGETLKKCLSTFYTNLQTNLLKGVKEAEKHCLGNATNKVLEPTRKDNRSCHRTLLALCKGDGYYRSGNGNVVDLNYTLSAPMYIKMNENNVFLTTFGSGSSRRSIKGNFDSFQEDFINAKLIENYRKNPEMYPRLVYIRTEQRKLLKKLERQILQRRKSIYNSVSNSIRDTMRLTYEECTRINGKSAFAEIQKKLKSKIESSKNTMFKEAKDKMLKQFSDLQMWVLEEIDMKMKSALRVALQQIPDDVTGLPDVQEEIEMMKRCCEDLDLKIF</sequence>
<dbReference type="PANTHER" id="PTHR47308:SF1">
    <property type="entry name" value="NUCLEAR GTPASE SLIP-GC"/>
    <property type="match status" value="1"/>
</dbReference>
<evidence type="ECO:0000259" key="1">
    <source>
        <dbReference type="PROSITE" id="PS50164"/>
    </source>
</evidence>
<dbReference type="Proteomes" id="UP001046870">
    <property type="component" value="Chromosome 13"/>
</dbReference>
<feature type="domain" description="GIY-YIG" evidence="1">
    <location>
        <begin position="67"/>
        <end position="156"/>
    </location>
</feature>
<dbReference type="InterPro" id="IPR053082">
    <property type="entry name" value="Nuclear_GTPase_SLIP-GC"/>
</dbReference>
<dbReference type="PANTHER" id="PTHR47308">
    <property type="entry name" value="NUCLEAR GTPASE SLIP-GC"/>
    <property type="match status" value="1"/>
</dbReference>
<dbReference type="Gene3D" id="3.40.50.300">
    <property type="entry name" value="P-loop containing nucleotide triphosphate hydrolases"/>
    <property type="match status" value="2"/>
</dbReference>
<dbReference type="InterPro" id="IPR027417">
    <property type="entry name" value="P-loop_NTPase"/>
</dbReference>
<protein>
    <recommendedName>
        <fullName evidence="1">GIY-YIG domain-containing protein</fullName>
    </recommendedName>
</protein>
<evidence type="ECO:0000313" key="2">
    <source>
        <dbReference type="EMBL" id="KAG7465982.1"/>
    </source>
</evidence>
<dbReference type="OrthoDB" id="3598281at2759"/>
<dbReference type="Gene3D" id="3.40.1440.10">
    <property type="entry name" value="GIY-YIG endonuclease"/>
    <property type="match status" value="1"/>
</dbReference>
<evidence type="ECO:0000313" key="3">
    <source>
        <dbReference type="Proteomes" id="UP001046870"/>
    </source>
</evidence>
<organism evidence="2 3">
    <name type="scientific">Megalops atlanticus</name>
    <name type="common">Tarpon</name>
    <name type="synonym">Clupea gigantea</name>
    <dbReference type="NCBI Taxonomy" id="7932"/>
    <lineage>
        <taxon>Eukaryota</taxon>
        <taxon>Metazoa</taxon>
        <taxon>Chordata</taxon>
        <taxon>Craniata</taxon>
        <taxon>Vertebrata</taxon>
        <taxon>Euteleostomi</taxon>
        <taxon>Actinopterygii</taxon>
        <taxon>Neopterygii</taxon>
        <taxon>Teleostei</taxon>
        <taxon>Elopiformes</taxon>
        <taxon>Megalopidae</taxon>
        <taxon>Megalops</taxon>
    </lineage>
</organism>
<dbReference type="Pfam" id="PF00350">
    <property type="entry name" value="Dynamin_N"/>
    <property type="match status" value="1"/>
</dbReference>
<dbReference type="GO" id="GO:0003924">
    <property type="term" value="F:GTPase activity"/>
    <property type="evidence" value="ECO:0007669"/>
    <property type="project" value="TreeGrafter"/>
</dbReference>
<dbReference type="CDD" id="cd10442">
    <property type="entry name" value="GIY-YIG_PLEs"/>
    <property type="match status" value="1"/>
</dbReference>
<dbReference type="SMART" id="SM00465">
    <property type="entry name" value="GIYc"/>
    <property type="match status" value="1"/>
</dbReference>